<feature type="domain" description="GH3 middle" evidence="3">
    <location>
        <begin position="2038"/>
        <end position="2106"/>
    </location>
</feature>
<keyword evidence="2" id="KW-0436">Ligase</keyword>
<reference evidence="5 6" key="1">
    <citation type="submission" date="2021-05" db="EMBL/GenBank/DDBJ databases">
        <title>Genome Assembly of Synthetic Allotetraploid Brassica napus Reveals Homoeologous Exchanges between Subgenomes.</title>
        <authorList>
            <person name="Davis J.T."/>
        </authorList>
    </citation>
    <scope>NUCLEOTIDE SEQUENCE [LARGE SCALE GENOMIC DNA]</scope>
    <source>
        <strain evidence="6">cv. Da-Ae</strain>
        <tissue evidence="5">Seedling</tissue>
    </source>
</reference>
<feature type="domain" description="GH3 C-terminal" evidence="4">
    <location>
        <begin position="983"/>
        <end position="1107"/>
    </location>
</feature>
<protein>
    <submittedName>
        <fullName evidence="5">Uncharacterized protein</fullName>
    </submittedName>
</protein>
<evidence type="ECO:0000313" key="6">
    <source>
        <dbReference type="Proteomes" id="UP000824890"/>
    </source>
</evidence>
<dbReference type="EMBL" id="JAGKQM010000009">
    <property type="protein sequence ID" value="KAH0913387.1"/>
    <property type="molecule type" value="Genomic_DNA"/>
</dbReference>
<feature type="domain" description="GH3 C-terminal" evidence="4">
    <location>
        <begin position="2258"/>
        <end position="2300"/>
    </location>
</feature>
<dbReference type="PANTHER" id="PTHR31901">
    <property type="entry name" value="GH3 DOMAIN-CONTAINING PROTEIN"/>
    <property type="match status" value="1"/>
</dbReference>
<feature type="domain" description="GH3 C-terminal" evidence="4">
    <location>
        <begin position="1540"/>
        <end position="1664"/>
    </location>
</feature>
<evidence type="ECO:0000256" key="1">
    <source>
        <dbReference type="ARBA" id="ARBA00008068"/>
    </source>
</evidence>
<keyword evidence="6" id="KW-1185">Reference proteome</keyword>
<name>A0ABQ8C9F9_BRANA</name>
<accession>A0ABQ8C9F9</accession>
<dbReference type="InterPro" id="IPR004993">
    <property type="entry name" value="GH3"/>
</dbReference>
<organism evidence="5 6">
    <name type="scientific">Brassica napus</name>
    <name type="common">Rape</name>
    <dbReference type="NCBI Taxonomy" id="3708"/>
    <lineage>
        <taxon>Eukaryota</taxon>
        <taxon>Viridiplantae</taxon>
        <taxon>Streptophyta</taxon>
        <taxon>Embryophyta</taxon>
        <taxon>Tracheophyta</taxon>
        <taxon>Spermatophyta</taxon>
        <taxon>Magnoliopsida</taxon>
        <taxon>eudicotyledons</taxon>
        <taxon>Gunneridae</taxon>
        <taxon>Pentapetalae</taxon>
        <taxon>rosids</taxon>
        <taxon>malvids</taxon>
        <taxon>Brassicales</taxon>
        <taxon>Brassicaceae</taxon>
        <taxon>Brassiceae</taxon>
        <taxon>Brassica</taxon>
    </lineage>
</organism>
<evidence type="ECO:0000256" key="2">
    <source>
        <dbReference type="ARBA" id="ARBA00022598"/>
    </source>
</evidence>
<evidence type="ECO:0000259" key="4">
    <source>
        <dbReference type="Pfam" id="PF23572"/>
    </source>
</evidence>
<feature type="domain" description="GH3 middle" evidence="3">
    <location>
        <begin position="394"/>
        <end position="466"/>
    </location>
</feature>
<dbReference type="InterPro" id="IPR055378">
    <property type="entry name" value="GH3_C"/>
</dbReference>
<evidence type="ECO:0000313" key="5">
    <source>
        <dbReference type="EMBL" id="KAH0913387.1"/>
    </source>
</evidence>
<dbReference type="PANTHER" id="PTHR31901:SF68">
    <property type="entry name" value="(RAPE) HYPOTHETICAL PROTEIN"/>
    <property type="match status" value="1"/>
</dbReference>
<dbReference type="Proteomes" id="UP000824890">
    <property type="component" value="Unassembled WGS sequence"/>
</dbReference>
<feature type="non-terminal residue" evidence="5">
    <location>
        <position position="1"/>
    </location>
</feature>
<dbReference type="Pfam" id="PF23572">
    <property type="entry name" value="GH3_C"/>
    <property type="match status" value="5"/>
</dbReference>
<feature type="domain" description="GH3 middle" evidence="3">
    <location>
        <begin position="896"/>
        <end position="968"/>
    </location>
</feature>
<feature type="domain" description="GH3 C-terminal" evidence="4">
    <location>
        <begin position="2121"/>
        <end position="2246"/>
    </location>
</feature>
<comment type="caution">
    <text evidence="5">The sequence shown here is derived from an EMBL/GenBank/DDBJ whole genome shotgun (WGS) entry which is preliminary data.</text>
</comment>
<evidence type="ECO:0000259" key="3">
    <source>
        <dbReference type="Pfam" id="PF23571"/>
    </source>
</evidence>
<comment type="similarity">
    <text evidence="1">Belongs to the IAA-amido conjugating enzyme family.</text>
</comment>
<dbReference type="Pfam" id="PF03321">
    <property type="entry name" value="GH3"/>
    <property type="match status" value="4"/>
</dbReference>
<dbReference type="Pfam" id="PF23571">
    <property type="entry name" value="GH3_M"/>
    <property type="match status" value="4"/>
</dbReference>
<proteinExistence type="inferred from homology"/>
<gene>
    <name evidence="5" type="ORF">HID58_036708</name>
</gene>
<dbReference type="InterPro" id="IPR055377">
    <property type="entry name" value="GH3_M"/>
</dbReference>
<feature type="domain" description="GH3 C-terminal" evidence="4">
    <location>
        <begin position="481"/>
        <end position="605"/>
    </location>
</feature>
<feature type="domain" description="GH3 middle" evidence="3">
    <location>
        <begin position="1453"/>
        <end position="1525"/>
    </location>
</feature>
<sequence>YGYVDDVEVKRRRFCLYISQRARGRKWRTIEKRAEREAGNPDMVGVSVLQTSKIANMSLGCDLSVLEELTSNAKLIQDDVLTKILKANANTEYLSRFLEGSSDKELFKKNVPVVSYEDVKPYIDRVANGEPSDIISGEPITTFNRSSGTSSGNQKIYPTNNIYFENLLFGYALSSVVMSKHVDGYKQGKMMIFRFTHKISTTPCGLPIAPALTSFTKSKYYSSMAKNSTSPYEVALCPDPEQSMYCQLLCGLVQRDEVVSVGTTFPSVLVQIVHFLENYWKELSSNIRSGHVSDWITDLSCRDSVSIILREPNAELADLIEKECGQESWQGIITRLWPKTKCIETIVTGIMSQHIPALDYYSNKLPLVSKVYASSEAFYGLNLNPLSKPQHVSYTFLPNMSYFEFIRVDADGEDTSEIVDLVDVTLGHYYEPLVTNYSGLHRCKVGDILQVTGFYNNTPQFRFVRRKSTVLCVDVEPTTEEDISKALARATVVLESSDLILTGFTCYGDISTVPGHYVFYVELKAKVNNGTTVIQLDNKVLVEYCCVMEESLSGIYRRLRGDEGSIGALEIRVVQQGTFDSLMEFFLSRGSSISQYKTPICIKSTEALKLLEDKVLARTNMRLGSDLSVLEELTSNAKQIQDDVLNKILKANANTEYLSRFLEGSSDKELFKKNVPVVSYEDVKPYIDRVANGEPSDIISGEPITTFNRSSGTSSGNQKIYPANNIYFENTLFGFGLSSIVMSKHVDGYKQGKVMRNEVVGVGATFPSVLVRVINFLEKYWKELASNIRSGTVSDWINDLSCRDSVSTILGEPNAELADLIEHECSGQKSWQGIITRLWPKTKYIETIVTGTMSQHIPALDYYSNELPLVSKVYASSEAFFGINVNPLSKPQHVSYTFLPNMSYFEFIEVDDDGETTGEIVDLVNVKLGSYYEPLVTNFSGLHRCRVGDVLQVTGFYNNTPQFRFVRRKDSVLCVYVEPTTEEDISKALARATVVLESSDLILTGFTCYGDISAVPGHYVFYVELIAKVNNGTNVLQLDNKVLVEYCCVMEESLSSLYRRLRVKDGPIGPLEVRVVEQGTFDSLMEFFVTRGASITQYKTPMCINSAEALKVLEDKVLARCDLSVLEELTSNAKQIQDDVLTKILKANANTEYLSRFLEGSSEKELFKKNVPVVSYEDVKPYIDRVANGEPSDILSGKPITAFFRSTGTSSGEKKIFPANDNFEDILLGLALSSLIMSKHVDGYKQGKVMIFKFIQPISTTPCGLPLAPSITIIMKSKNYRSPGKRSTTPDEIIMCTDPKQSMYCQLLCGLVQRDEVVSVGALFASVLVQIIRILEKYWKELCSNIRSGRLSDWITDHCCRDSVSIILGEPNPELADLIENECGQESWQGIVSRLWPKTKCVETIVTGIMAQYIPALEFYSDKLPIVSSIYGSSETFFGLNVNPLCKPQHVSYTFLPNMSYFEFIHVDADGEATGEIVDLVDVKLGAYYEPLVTNYSGLYRCRVGDVLHVTGFYNNAPQFRFVRRKNTVLSIFVESTTEEDVLKALDRATVVLESSDLMLTGFTCFGDVSTVPGHYVFYLELKAKVNNDTNVLLLDEKVLVEYCCVMEESLSSFYRSLRRKDGPIGPLEVRVVQQGTFDSLMEFFVTRGASITQYKTPMCINSAETLKVLEDKILSRLKFVFVHLLACCGLDTKLDTISPSSYISKRIPVWLTTNMSQRCDLSVLEELTSNAKQIQDDVLTKILKSSANTEYLSRFLEGSSEKELFKKNVPVVSYEDVKPYIDRIANGEPSDILSGEPITAFILSSGTSSGNQKMFPRNNNFENIKFAAALSSLVISNFTQPLSTTPCGLPLAPATTILLKSKNYRSPAKNSTSPDEIILCTDAKQSMYCQLLCGLVQRDEIVSVGAPFASLLVQVIHFLGNYWKELCSNIRSGHVSEWITDLSCRDSVSMIVGEPNLELADLIENECGQESWQGIISRLWPKTKCIEAIVTGTMAQYIPALEFYSNKLPLVSRTYASSEAFFGINVNPLSKPQHVSYTFLPNMSYFEFIDVDGDGEIVDLVNVKLGGYYEPLVTNYSGLHRCRVGDVLQVTGFYNNTPQFRFARRKNTVLSVYVEPTTEEDLLNALTSATLALESSDLILTGFTCYADVSTVPGHYVFYLELKAKVNNSTGELPLDNKLLVECCCVMEESLTSIYRHFRAKDGFIGALEIRVVEQGTFDSLMEYYVVSRGSSISQYKTPICINSAEALEVLEEKVLARRRVGGGLVRIVQQGTFDSLMEFFVSRGASITQYKTPICINSVEASRVLEDKVLARFFSDKSPTI</sequence>